<sequence>MLGVNMKAKIKVARKSCAPEDQSLDLEKLKNKEVREKFQLDLRNRFQHLEVQEDINDTWEDTKNTVLKSALTVIGKKKKRKKRRWWNEECEMAMEEKKKYKVLSEQDNKWITKHQEA</sequence>
<gene>
    <name evidence="1" type="ORF">IPOD504_LOCUS1149</name>
</gene>
<keyword evidence="2" id="KW-1185">Reference proteome</keyword>
<evidence type="ECO:0000313" key="2">
    <source>
        <dbReference type="Proteomes" id="UP000837857"/>
    </source>
</evidence>
<organism evidence="1 2">
    <name type="scientific">Iphiclides podalirius</name>
    <name type="common">scarce swallowtail</name>
    <dbReference type="NCBI Taxonomy" id="110791"/>
    <lineage>
        <taxon>Eukaryota</taxon>
        <taxon>Metazoa</taxon>
        <taxon>Ecdysozoa</taxon>
        <taxon>Arthropoda</taxon>
        <taxon>Hexapoda</taxon>
        <taxon>Insecta</taxon>
        <taxon>Pterygota</taxon>
        <taxon>Neoptera</taxon>
        <taxon>Endopterygota</taxon>
        <taxon>Lepidoptera</taxon>
        <taxon>Glossata</taxon>
        <taxon>Ditrysia</taxon>
        <taxon>Papilionoidea</taxon>
        <taxon>Papilionidae</taxon>
        <taxon>Papilioninae</taxon>
        <taxon>Iphiclides</taxon>
    </lineage>
</organism>
<feature type="non-terminal residue" evidence="1">
    <location>
        <position position="117"/>
    </location>
</feature>
<reference evidence="1" key="1">
    <citation type="submission" date="2022-03" db="EMBL/GenBank/DDBJ databases">
        <authorList>
            <person name="Martin H S."/>
        </authorList>
    </citation>
    <scope>NUCLEOTIDE SEQUENCE</scope>
</reference>
<proteinExistence type="predicted"/>
<name>A0ABN8HRI5_9NEOP</name>
<evidence type="ECO:0000313" key="1">
    <source>
        <dbReference type="EMBL" id="CAH2037391.1"/>
    </source>
</evidence>
<protein>
    <submittedName>
        <fullName evidence="1">Uncharacterized protein</fullName>
    </submittedName>
</protein>
<dbReference type="EMBL" id="OW152822">
    <property type="protein sequence ID" value="CAH2037391.1"/>
    <property type="molecule type" value="Genomic_DNA"/>
</dbReference>
<dbReference type="Proteomes" id="UP000837857">
    <property type="component" value="Chromosome 10"/>
</dbReference>
<accession>A0ABN8HRI5</accession>